<evidence type="ECO:0000256" key="2">
    <source>
        <dbReference type="ARBA" id="ARBA00012417"/>
    </source>
</evidence>
<dbReference type="AlphaFoldDB" id="A0A5A7MVR7"/>
<dbReference type="EC" id="2.7.7.7" evidence="2"/>
<dbReference type="Pfam" id="PF00476">
    <property type="entry name" value="DNA_pol_A"/>
    <property type="match status" value="1"/>
</dbReference>
<evidence type="ECO:0000259" key="6">
    <source>
        <dbReference type="Pfam" id="PF00476"/>
    </source>
</evidence>
<evidence type="ECO:0000256" key="1">
    <source>
        <dbReference type="ARBA" id="ARBA00011541"/>
    </source>
</evidence>
<dbReference type="Proteomes" id="UP000322084">
    <property type="component" value="Unassembled WGS sequence"/>
</dbReference>
<comment type="catalytic activity">
    <reaction evidence="5">
        <text>DNA(n) + a 2'-deoxyribonucleoside 5'-triphosphate = DNA(n+1) + diphosphate</text>
        <dbReference type="Rhea" id="RHEA:22508"/>
        <dbReference type="Rhea" id="RHEA-COMP:17339"/>
        <dbReference type="Rhea" id="RHEA-COMP:17340"/>
        <dbReference type="ChEBI" id="CHEBI:33019"/>
        <dbReference type="ChEBI" id="CHEBI:61560"/>
        <dbReference type="ChEBI" id="CHEBI:173112"/>
        <dbReference type="EC" id="2.7.7.7"/>
    </reaction>
</comment>
<gene>
    <name evidence="7" type="ORF">JCM17844_26260</name>
</gene>
<dbReference type="GO" id="GO:0006302">
    <property type="term" value="P:double-strand break repair"/>
    <property type="evidence" value="ECO:0007669"/>
    <property type="project" value="TreeGrafter"/>
</dbReference>
<comment type="subunit">
    <text evidence="1">Single-chain monomer with multiple functions.</text>
</comment>
<evidence type="ECO:0000256" key="4">
    <source>
        <dbReference type="ARBA" id="ARBA00022839"/>
    </source>
</evidence>
<keyword evidence="4" id="KW-0269">Exonuclease</keyword>
<dbReference type="GO" id="GO:0004527">
    <property type="term" value="F:exonuclease activity"/>
    <property type="evidence" value="ECO:0007669"/>
    <property type="project" value="UniProtKB-KW"/>
</dbReference>
<dbReference type="InterPro" id="IPR002298">
    <property type="entry name" value="DNA_polymerase_A"/>
</dbReference>
<sequence>MDLKGGKKGKTGAWSTSADVLDKLAAEGHALPEKVLSWRQLSKLKSTYSDALGKAINEKTGRVHTSFSMAITSTGRLSSTDPNLQNIPIRTPEGRRIRRAFVPIRAIC</sequence>
<dbReference type="Gene3D" id="3.30.70.370">
    <property type="match status" value="1"/>
</dbReference>
<dbReference type="PRINTS" id="PR00868">
    <property type="entry name" value="DNAPOLI"/>
</dbReference>
<name>A0A5A7MVR7_9PROT</name>
<keyword evidence="4" id="KW-0540">Nuclease</keyword>
<accession>A0A5A7MVR7</accession>
<dbReference type="GO" id="GO:0003887">
    <property type="term" value="F:DNA-directed DNA polymerase activity"/>
    <property type="evidence" value="ECO:0007669"/>
    <property type="project" value="UniProtKB-EC"/>
</dbReference>
<dbReference type="GO" id="GO:0003677">
    <property type="term" value="F:DNA binding"/>
    <property type="evidence" value="ECO:0007669"/>
    <property type="project" value="InterPro"/>
</dbReference>
<evidence type="ECO:0000313" key="7">
    <source>
        <dbReference type="EMBL" id="GEQ98989.1"/>
    </source>
</evidence>
<dbReference type="SUPFAM" id="SSF56672">
    <property type="entry name" value="DNA/RNA polymerases"/>
    <property type="match status" value="1"/>
</dbReference>
<keyword evidence="3" id="KW-0235">DNA replication</keyword>
<dbReference type="Gene3D" id="1.20.1060.10">
    <property type="entry name" value="Taq DNA Polymerase, Chain T, domain 4"/>
    <property type="match status" value="1"/>
</dbReference>
<dbReference type="EMBL" id="BKCL01000011">
    <property type="protein sequence ID" value="GEQ98989.1"/>
    <property type="molecule type" value="Genomic_DNA"/>
</dbReference>
<protein>
    <recommendedName>
        <fullName evidence="2">DNA-directed DNA polymerase</fullName>
        <ecNumber evidence="2">2.7.7.7</ecNumber>
    </recommendedName>
</protein>
<evidence type="ECO:0000256" key="3">
    <source>
        <dbReference type="ARBA" id="ARBA00022705"/>
    </source>
</evidence>
<dbReference type="GO" id="GO:0006261">
    <property type="term" value="P:DNA-templated DNA replication"/>
    <property type="evidence" value="ECO:0007669"/>
    <property type="project" value="InterPro"/>
</dbReference>
<dbReference type="InterPro" id="IPR001098">
    <property type="entry name" value="DNA-dir_DNA_pol_A_palm_dom"/>
</dbReference>
<feature type="domain" description="DNA-directed DNA polymerase family A palm" evidence="6">
    <location>
        <begin position="2"/>
        <end position="103"/>
    </location>
</feature>
<evidence type="ECO:0000256" key="5">
    <source>
        <dbReference type="ARBA" id="ARBA00049244"/>
    </source>
</evidence>
<keyword evidence="4" id="KW-0378">Hydrolase</keyword>
<organism evidence="7 8">
    <name type="scientific">Iodidimonas gelatinilytica</name>
    <dbReference type="NCBI Taxonomy" id="1236966"/>
    <lineage>
        <taxon>Bacteria</taxon>
        <taxon>Pseudomonadati</taxon>
        <taxon>Pseudomonadota</taxon>
        <taxon>Alphaproteobacteria</taxon>
        <taxon>Iodidimonadales</taxon>
        <taxon>Iodidimonadaceae</taxon>
        <taxon>Iodidimonas</taxon>
    </lineage>
</organism>
<comment type="caution">
    <text evidence="7">The sequence shown here is derived from an EMBL/GenBank/DDBJ whole genome shotgun (WGS) entry which is preliminary data.</text>
</comment>
<dbReference type="InterPro" id="IPR043502">
    <property type="entry name" value="DNA/RNA_pol_sf"/>
</dbReference>
<reference evidence="7 8" key="1">
    <citation type="submission" date="2019-09" db="EMBL/GenBank/DDBJ databases">
        <title>NBRP : Genome information of microbial organism related human and environment.</title>
        <authorList>
            <person name="Hattori M."/>
            <person name="Oshima K."/>
            <person name="Inaba H."/>
            <person name="Suda W."/>
            <person name="Sakamoto M."/>
            <person name="Iino T."/>
            <person name="Kitahara M."/>
            <person name="Oshida Y."/>
            <person name="Iida T."/>
            <person name="Kudo T."/>
            <person name="Itoh T."/>
            <person name="Ohkuma M."/>
        </authorList>
    </citation>
    <scope>NUCLEOTIDE SEQUENCE [LARGE SCALE GENOMIC DNA]</scope>
    <source>
        <strain evidence="7 8">Hi-2</strain>
    </source>
</reference>
<dbReference type="PANTHER" id="PTHR10133:SF27">
    <property type="entry name" value="DNA POLYMERASE NU"/>
    <property type="match status" value="1"/>
</dbReference>
<proteinExistence type="predicted"/>
<evidence type="ECO:0000313" key="8">
    <source>
        <dbReference type="Proteomes" id="UP000322084"/>
    </source>
</evidence>
<dbReference type="PANTHER" id="PTHR10133">
    <property type="entry name" value="DNA POLYMERASE I"/>
    <property type="match status" value="1"/>
</dbReference>